<organism evidence="1">
    <name type="scientific">Rhizophora mucronata</name>
    <name type="common">Asiatic mangrove</name>
    <dbReference type="NCBI Taxonomy" id="61149"/>
    <lineage>
        <taxon>Eukaryota</taxon>
        <taxon>Viridiplantae</taxon>
        <taxon>Streptophyta</taxon>
        <taxon>Embryophyta</taxon>
        <taxon>Tracheophyta</taxon>
        <taxon>Spermatophyta</taxon>
        <taxon>Magnoliopsida</taxon>
        <taxon>eudicotyledons</taxon>
        <taxon>Gunneridae</taxon>
        <taxon>Pentapetalae</taxon>
        <taxon>rosids</taxon>
        <taxon>fabids</taxon>
        <taxon>Malpighiales</taxon>
        <taxon>Rhizophoraceae</taxon>
        <taxon>Rhizophora</taxon>
    </lineage>
</organism>
<protein>
    <submittedName>
        <fullName evidence="1">Uncharacterized protein</fullName>
    </submittedName>
</protein>
<sequence>MDSRLLNLRSNTVIEN</sequence>
<evidence type="ECO:0000313" key="1">
    <source>
        <dbReference type="EMBL" id="MBX62565.1"/>
    </source>
</evidence>
<accession>A0A2P2Q6F1</accession>
<dbReference type="AlphaFoldDB" id="A0A2P2Q6F1"/>
<proteinExistence type="predicted"/>
<reference evidence="1" key="1">
    <citation type="submission" date="2018-02" db="EMBL/GenBank/DDBJ databases">
        <title>Rhizophora mucronata_Transcriptome.</title>
        <authorList>
            <person name="Meera S.P."/>
            <person name="Sreeshan A."/>
            <person name="Augustine A."/>
        </authorList>
    </citation>
    <scope>NUCLEOTIDE SEQUENCE</scope>
    <source>
        <tissue evidence="1">Leaf</tissue>
    </source>
</reference>
<dbReference type="EMBL" id="GGEC01082081">
    <property type="protein sequence ID" value="MBX62565.1"/>
    <property type="molecule type" value="Transcribed_RNA"/>
</dbReference>
<name>A0A2P2Q6F1_RHIMU</name>